<dbReference type="Gene3D" id="3.40.47.10">
    <property type="match status" value="1"/>
</dbReference>
<feature type="region of interest" description="Disordered" evidence="1">
    <location>
        <begin position="201"/>
        <end position="231"/>
    </location>
</feature>
<proteinExistence type="predicted"/>
<dbReference type="Pfam" id="PF00108">
    <property type="entry name" value="Thiolase_N"/>
    <property type="match status" value="1"/>
</dbReference>
<accession>A9UTV7</accession>
<dbReference type="PANTHER" id="PTHR42870:SF1">
    <property type="entry name" value="NON-SPECIFIC LIPID-TRANSFER PROTEIN-LIKE 2"/>
    <property type="match status" value="1"/>
</dbReference>
<feature type="compositionally biased region" description="Low complexity" evidence="1">
    <location>
        <begin position="661"/>
        <end position="681"/>
    </location>
</feature>
<reference evidence="4 5" key="1">
    <citation type="journal article" date="2008" name="Nature">
        <title>The genome of the choanoflagellate Monosiga brevicollis and the origin of metazoans.</title>
        <authorList>
            <consortium name="JGI Sequencing"/>
            <person name="King N."/>
            <person name="Westbrook M.J."/>
            <person name="Young S.L."/>
            <person name="Kuo A."/>
            <person name="Abedin M."/>
            <person name="Chapman J."/>
            <person name="Fairclough S."/>
            <person name="Hellsten U."/>
            <person name="Isogai Y."/>
            <person name="Letunic I."/>
            <person name="Marr M."/>
            <person name="Pincus D."/>
            <person name="Putnam N."/>
            <person name="Rokas A."/>
            <person name="Wright K.J."/>
            <person name="Zuzow R."/>
            <person name="Dirks W."/>
            <person name="Good M."/>
            <person name="Goodstein D."/>
            <person name="Lemons D."/>
            <person name="Li W."/>
            <person name="Lyons J.B."/>
            <person name="Morris A."/>
            <person name="Nichols S."/>
            <person name="Richter D.J."/>
            <person name="Salamov A."/>
            <person name="Bork P."/>
            <person name="Lim W.A."/>
            <person name="Manning G."/>
            <person name="Miller W.T."/>
            <person name="McGinnis W."/>
            <person name="Shapiro H."/>
            <person name="Tjian R."/>
            <person name="Grigoriev I.V."/>
            <person name="Rokhsar D."/>
        </authorList>
    </citation>
    <scope>NUCLEOTIDE SEQUENCE [LARGE SCALE GENOMIC DNA]</scope>
    <source>
        <strain evidence="5">MX1 / ATCC 50154</strain>
    </source>
</reference>
<feature type="region of interest" description="Disordered" evidence="1">
    <location>
        <begin position="424"/>
        <end position="467"/>
    </location>
</feature>
<dbReference type="GeneID" id="5888934"/>
<dbReference type="Proteomes" id="UP000001357">
    <property type="component" value="Unassembled WGS sequence"/>
</dbReference>
<evidence type="ECO:0000256" key="1">
    <source>
        <dbReference type="SAM" id="MobiDB-lite"/>
    </source>
</evidence>
<dbReference type="eggNOG" id="KOG1406">
    <property type="taxonomic scope" value="Eukaryota"/>
</dbReference>
<feature type="compositionally biased region" description="Low complexity" evidence="1">
    <location>
        <begin position="707"/>
        <end position="724"/>
    </location>
</feature>
<feature type="compositionally biased region" description="Basic residues" evidence="1">
    <location>
        <begin position="697"/>
        <end position="706"/>
    </location>
</feature>
<dbReference type="GO" id="GO:0016747">
    <property type="term" value="F:acyltransferase activity, transferring groups other than amino-acyl groups"/>
    <property type="evidence" value="ECO:0007669"/>
    <property type="project" value="InterPro"/>
</dbReference>
<dbReference type="SUPFAM" id="SSF53901">
    <property type="entry name" value="Thiolase-like"/>
    <property type="match status" value="2"/>
</dbReference>
<feature type="compositionally biased region" description="Low complexity" evidence="1">
    <location>
        <begin position="261"/>
        <end position="272"/>
    </location>
</feature>
<feature type="region of interest" description="Disordered" evidence="1">
    <location>
        <begin position="614"/>
        <end position="730"/>
    </location>
</feature>
<feature type="domain" description="Thiolase C-terminal" evidence="3">
    <location>
        <begin position="1009"/>
        <end position="1153"/>
    </location>
</feature>
<dbReference type="GO" id="GO:0016746">
    <property type="term" value="F:acyltransferase activity"/>
    <property type="evidence" value="ECO:0000318"/>
    <property type="project" value="GO_Central"/>
</dbReference>
<dbReference type="Pfam" id="PF22691">
    <property type="entry name" value="Thiolase_C_1"/>
    <property type="match status" value="1"/>
</dbReference>
<feature type="compositionally biased region" description="Polar residues" evidence="1">
    <location>
        <begin position="507"/>
        <end position="519"/>
    </location>
</feature>
<name>A9UTV7_MONBE</name>
<evidence type="ECO:0000259" key="3">
    <source>
        <dbReference type="Pfam" id="PF22691"/>
    </source>
</evidence>
<dbReference type="AlphaFoldDB" id="A9UTV7"/>
<dbReference type="KEGG" id="mbr:MONBRDRAFT_36228"/>
<keyword evidence="5" id="KW-1185">Reference proteome</keyword>
<feature type="compositionally biased region" description="Basic and acidic residues" evidence="1">
    <location>
        <begin position="530"/>
        <end position="546"/>
    </location>
</feature>
<dbReference type="STRING" id="81824.A9UTV7"/>
<feature type="compositionally biased region" description="Low complexity" evidence="1">
    <location>
        <begin position="621"/>
        <end position="642"/>
    </location>
</feature>
<sequence>MADLAILSLQETAELLDKAAKLPLAKLQQEMSSHTAKCIIFSPRPASAPPGHWKKLVMAAQAAFDNEGAERMRRALQGEVMLLRDGAATPCESAPSFSETPHVTAATETTEVPTMLSVPTPVVDSSVMIAEPAKVTTSDSSMADKSGEVTSSTANGANHMTTPDTAESLLQGLKSHLRADQLKPKLSKRTVQLWVDMSATAPTNTPPHAGAQSDLSVGSHRSAPAAWTPGSMPARSVALPMPGHNVTARWHLGGHMTSSHAGPIASPASTSTATTAAWPAHLILGTEARLSPATFRTAQAQAPVPQFQRGSFQGPHIVSGVNNGQVPGAAMSSAPSQRRRICRRYFTGDRVYVVLEKMDSILECEVVTVPEDNNRSWYTVRLSGSAHTRYISLKIDRAAQSEAQRITMMAWAENNARRTGVLTAPSPSAVADPVERPAKRVHHQPIAPSATPERIVPPLPPTSPEVGGLASLLTHKRAHPVTLTKAALYGLPSSVFAPTEPVAAQSEVGSANQSHTCTSLARPRAQHPAKQSERRPSKETSIKSHPVDGGTATSGRFVWHETLFQKHLAPRLFLQLLQTIAQYTTLYLEIFRRPDSALFFRELASQMLADLTQEQEEEEALPQQQGSARWRATQNAALAAARALRKEPTQPPTEATNSSRQQEAQPVVSAQPQQQQPGPASMRHTDRNAPKTEHQRRLQRAAKRAANRAANRAALSASSASASSQPPHADAKRFDMTILQAACRRQPRLSAAVSGRGLRGIQARSKTYIAGIGIETVTRQQDKTLEGMGSAAINQAVSHAKLDPKQVRALFVGNMMSGMLSHQQHLGPLLANAAGLERAEAATAEACCGAGGAALRWGYMAIESGEVDVAVVAGVELMTHCDRDMVTKALATASYWPAEGAEGETFVSLNGAVMREYMRRYNRRHEEFAPFAMVAHSNASLSSHAVFRHKSLDRETYEQAQVITDPIQLFDASPTCDGAAAVVLVSDRALDALDASVRQQLVEVRSSAAAIDQLAIAKRPDLLALRAVQQSAEDSFRKAGVTVSDVDIFEIHDAYTIMAACSLENIGVVPPGTVLDLAADGGLNLTGSTPIATFGGLKARGHPVGATGVYQAAEMFLQLTDAAGPNQVSEPEVAFIQNVGGTGSSVFAHVLTRA</sequence>
<evidence type="ECO:0000313" key="5">
    <source>
        <dbReference type="Proteomes" id="UP000001357"/>
    </source>
</evidence>
<gene>
    <name evidence="4" type="ORF">MONBRDRAFT_36228</name>
</gene>
<organism evidence="4 5">
    <name type="scientific">Monosiga brevicollis</name>
    <name type="common">Choanoflagellate</name>
    <dbReference type="NCBI Taxonomy" id="81824"/>
    <lineage>
        <taxon>Eukaryota</taxon>
        <taxon>Choanoflagellata</taxon>
        <taxon>Craspedida</taxon>
        <taxon>Salpingoecidae</taxon>
        <taxon>Monosiga</taxon>
    </lineage>
</organism>
<feature type="region of interest" description="Disordered" evidence="1">
    <location>
        <begin position="135"/>
        <end position="160"/>
    </location>
</feature>
<dbReference type="EMBL" id="CH991545">
    <property type="protein sequence ID" value="EDQ91560.1"/>
    <property type="molecule type" value="Genomic_DNA"/>
</dbReference>
<dbReference type="InterPro" id="IPR020616">
    <property type="entry name" value="Thiolase_N"/>
</dbReference>
<dbReference type="InterPro" id="IPR055140">
    <property type="entry name" value="Thiolase_C_2"/>
</dbReference>
<dbReference type="PANTHER" id="PTHR42870">
    <property type="entry name" value="ACETYL-COA C-ACETYLTRANSFERASE"/>
    <property type="match status" value="1"/>
</dbReference>
<dbReference type="InParanoid" id="A9UTV7"/>
<evidence type="ECO:0000259" key="2">
    <source>
        <dbReference type="Pfam" id="PF00108"/>
    </source>
</evidence>
<feature type="domain" description="Thiolase N-terminal" evidence="2">
    <location>
        <begin position="780"/>
        <end position="986"/>
    </location>
</feature>
<dbReference type="RefSeq" id="XP_001743982.1">
    <property type="nucleotide sequence ID" value="XM_001743930.1"/>
</dbReference>
<dbReference type="InterPro" id="IPR016039">
    <property type="entry name" value="Thiolase-like"/>
</dbReference>
<evidence type="ECO:0008006" key="6">
    <source>
        <dbReference type="Google" id="ProtNLM"/>
    </source>
</evidence>
<feature type="region of interest" description="Disordered" evidence="1">
    <location>
        <begin position="253"/>
        <end position="272"/>
    </location>
</feature>
<feature type="compositionally biased region" description="Basic and acidic residues" evidence="1">
    <location>
        <begin position="683"/>
        <end position="696"/>
    </location>
</feature>
<protein>
    <recommendedName>
        <fullName evidence="6">Thiolase N-terminal domain-containing protein</fullName>
    </recommendedName>
</protein>
<evidence type="ECO:0000313" key="4">
    <source>
        <dbReference type="EMBL" id="EDQ91560.1"/>
    </source>
</evidence>
<dbReference type="CDD" id="cd00829">
    <property type="entry name" value="SCP-x_thiolase"/>
    <property type="match status" value="1"/>
</dbReference>
<feature type="region of interest" description="Disordered" evidence="1">
    <location>
        <begin position="506"/>
        <end position="551"/>
    </location>
</feature>